<name>A0ABN0NPK2_9BACT</name>
<gene>
    <name evidence="1" type="ORF">HMPREF0653_02300</name>
</gene>
<accession>A0ABN0NPK2</accession>
<dbReference type="EMBL" id="AWUY01000236">
    <property type="protein sequence ID" value="ERJ72718.1"/>
    <property type="molecule type" value="Genomic_DNA"/>
</dbReference>
<comment type="caution">
    <text evidence="1">The sequence shown here is derived from an EMBL/GenBank/DDBJ whole genome shotgun (WGS) entry which is preliminary data.</text>
</comment>
<keyword evidence="2" id="KW-1185">Reference proteome</keyword>
<sequence>MFCAKNIIVYTLLSLLSTDLTHLNNIDKQVQNYEKRFRFVLPIGYFLVNLPY</sequence>
<proteinExistence type="predicted"/>
<organism evidence="1 2">
    <name type="scientific">Prevotella disiens JCM 6334 = ATCC 29426</name>
    <dbReference type="NCBI Taxonomy" id="1235811"/>
    <lineage>
        <taxon>Bacteria</taxon>
        <taxon>Pseudomonadati</taxon>
        <taxon>Bacteroidota</taxon>
        <taxon>Bacteroidia</taxon>
        <taxon>Bacteroidales</taxon>
        <taxon>Prevotellaceae</taxon>
        <taxon>Prevotella</taxon>
    </lineage>
</organism>
<protein>
    <submittedName>
        <fullName evidence="1">Uncharacterized protein</fullName>
    </submittedName>
</protein>
<evidence type="ECO:0000313" key="2">
    <source>
        <dbReference type="Proteomes" id="UP000016660"/>
    </source>
</evidence>
<dbReference type="Proteomes" id="UP000016660">
    <property type="component" value="Unassembled WGS sequence"/>
</dbReference>
<evidence type="ECO:0000313" key="1">
    <source>
        <dbReference type="EMBL" id="ERJ72718.1"/>
    </source>
</evidence>
<reference evidence="1 2" key="1">
    <citation type="submission" date="2013-06" db="EMBL/GenBank/DDBJ databases">
        <authorList>
            <person name="Weinstock G."/>
            <person name="Sodergren E."/>
            <person name="Lobos E.A."/>
            <person name="Fulton L."/>
            <person name="Fulton R."/>
            <person name="Courtney L."/>
            <person name="Fronick C."/>
            <person name="O'Laughlin M."/>
            <person name="Godfrey J."/>
            <person name="Wilson R.M."/>
            <person name="Miner T."/>
            <person name="Farmer C."/>
            <person name="Delehaunty K."/>
            <person name="Cordes M."/>
            <person name="Minx P."/>
            <person name="Tomlinson C."/>
            <person name="Chen J."/>
            <person name="Wollam A."/>
            <person name="Pepin K.H."/>
            <person name="Bhonagiri V."/>
            <person name="Zhang X."/>
            <person name="Warren W."/>
            <person name="Mitreva M."/>
            <person name="Mardis E.R."/>
            <person name="Wilson R.K."/>
        </authorList>
    </citation>
    <scope>NUCLEOTIDE SEQUENCE [LARGE SCALE GENOMIC DNA]</scope>
    <source>
        <strain evidence="1 2">ATCC 29426</strain>
    </source>
</reference>